<keyword evidence="9" id="KW-0496">Mitochondrion</keyword>
<keyword evidence="7" id="KW-0862">Zinc</keyword>
<evidence type="ECO:0000256" key="3">
    <source>
        <dbReference type="ARBA" id="ARBA00007575"/>
    </source>
</evidence>
<dbReference type="SUPFAM" id="SSF63411">
    <property type="entry name" value="LuxS/MPP-like metallohydrolase"/>
    <property type="match status" value="4"/>
</dbReference>
<comment type="cofactor">
    <cofactor evidence="1">
        <name>Zn(2+)</name>
        <dbReference type="ChEBI" id="CHEBI:29105"/>
    </cofactor>
</comment>
<dbReference type="InterPro" id="IPR007863">
    <property type="entry name" value="Peptidase_M16_C"/>
</dbReference>
<evidence type="ECO:0000313" key="12">
    <source>
        <dbReference type="EMBL" id="CAD9482014.1"/>
    </source>
</evidence>
<feature type="domain" description="Peptidase M16C associated" evidence="11">
    <location>
        <begin position="368"/>
        <end position="617"/>
    </location>
</feature>
<gene>
    <name evidence="12" type="ORF">BRAN1462_LOCUS539</name>
</gene>
<keyword evidence="5" id="KW-0479">Metal-binding</keyword>
<dbReference type="InterPro" id="IPR013578">
    <property type="entry name" value="Peptidase_M16C_assoc"/>
</dbReference>
<keyword evidence="8" id="KW-0482">Metalloprotease</keyword>
<feature type="region of interest" description="Disordered" evidence="10">
    <location>
        <begin position="365"/>
        <end position="390"/>
    </location>
</feature>
<dbReference type="InterPro" id="IPR055130">
    <property type="entry name" value="PreP_C"/>
</dbReference>
<dbReference type="AlphaFoldDB" id="A0A7S2H754"/>
<keyword evidence="4" id="KW-0645">Protease</keyword>
<evidence type="ECO:0000256" key="10">
    <source>
        <dbReference type="SAM" id="MobiDB-lite"/>
    </source>
</evidence>
<dbReference type="PANTHER" id="PTHR43016:SF13">
    <property type="entry name" value="PRESEQUENCE PROTEASE, MITOCHONDRIAL"/>
    <property type="match status" value="1"/>
</dbReference>
<dbReference type="EMBL" id="HBGW01000818">
    <property type="protein sequence ID" value="CAD9482014.1"/>
    <property type="molecule type" value="Transcribed_RNA"/>
</dbReference>
<dbReference type="SMART" id="SM01264">
    <property type="entry name" value="M16C_associated"/>
    <property type="match status" value="1"/>
</dbReference>
<comment type="subcellular location">
    <subcellularLocation>
        <location evidence="2">Mitochondrion</location>
    </subcellularLocation>
</comment>
<sequence length="886" mass="97443">MTFPDRTCYPVASCNLQDFYNLVDVYLDAVLHPRAMKDPRVLAQEGWHYEVEEQGKPLTFKGVVFNEMKGVYSNPDSLQSRTLLNNLLPDTPYGVDSGGDPKEIPNLTFDYFKGFHERFYHPSNAKFWFYGDDPPARRLELLDEFLTEFERQEVDSAIRTQPLWPEPRRVEHAFAVGKDEDLSKKYMASVSWVLSTDKPDLETSLALEIMNYCLMGTPGAPLRKALTDSGLGSRVTGGGLYEGLAQPTFSVGLKDIRESDAQAVEDLILATMTCVAEEGFDPEAVEAALNRIEFMNRELNTGGFPRGLTLMFSAVNNWNYGKDPFEGLRYDAPIKALREKLVVNKEKVLEGMLKERLLENTHRLTVTSKPSAEEGPRIEQEEKARLEEHQATLSEGDVQALIDATKELKELQEKPDPPEALASVPRLDVADIPKETSKVPTEAGLLGGAEVLRHPLLTSGVVYVDLAFDLRGVPGRLLPLLSLFCRGLREMGTKKSDFVQLQRRVDLATGGVSASPLISSKRGSPDPVAYLIMRGKAMSDKVDNLLDLMAEIATEARWENKERFVQLAREAQAAGRSQLLSAGHAVAGARLGRQLTAAGWANEQVGGLSQYQALGDLMELAEKDWPAVEAQLRELQECVFKRTCVANITADEALLPGVDGPLETFLGRLPEGAATPSVWSPELTRGSEGIIVPSQVNYVGKAANLYNDADYKLHGSAIVTSRLLGTTWLWDKVRVVGGAYGGFCQFDVRSGDFKYLSYRDPNLKQTLDAYDGTAAFLREMEVNADTLAKSVIGTMGDVDKYQLPDAKGFTALVRHLLGETDEMRQELRDQILGTTGDDMRRFAGALEAVRSGAVCVVGGEDAVRGAAEELGLDLRSPLAAPPTGNA</sequence>
<accession>A0A7S2H754</accession>
<dbReference type="Pfam" id="PF22516">
    <property type="entry name" value="PreP_C"/>
    <property type="match status" value="1"/>
</dbReference>
<proteinExistence type="inferred from homology"/>
<evidence type="ECO:0000256" key="6">
    <source>
        <dbReference type="ARBA" id="ARBA00022801"/>
    </source>
</evidence>
<dbReference type="FunFam" id="3.30.830.10:FF:000009">
    <property type="entry name" value="Presequence protease, mitochondrial"/>
    <property type="match status" value="1"/>
</dbReference>
<evidence type="ECO:0000256" key="9">
    <source>
        <dbReference type="ARBA" id="ARBA00023128"/>
    </source>
</evidence>
<dbReference type="Pfam" id="PF05193">
    <property type="entry name" value="Peptidase_M16_C"/>
    <property type="match status" value="1"/>
</dbReference>
<evidence type="ECO:0000259" key="11">
    <source>
        <dbReference type="SMART" id="SM01264"/>
    </source>
</evidence>
<evidence type="ECO:0000256" key="1">
    <source>
        <dbReference type="ARBA" id="ARBA00001947"/>
    </source>
</evidence>
<dbReference type="GO" id="GO:0004222">
    <property type="term" value="F:metalloendopeptidase activity"/>
    <property type="evidence" value="ECO:0007669"/>
    <property type="project" value="TreeGrafter"/>
</dbReference>
<evidence type="ECO:0000256" key="7">
    <source>
        <dbReference type="ARBA" id="ARBA00022833"/>
    </source>
</evidence>
<reference evidence="12" key="1">
    <citation type="submission" date="2021-01" db="EMBL/GenBank/DDBJ databases">
        <authorList>
            <person name="Corre E."/>
            <person name="Pelletier E."/>
            <person name="Niang G."/>
            <person name="Scheremetjew M."/>
            <person name="Finn R."/>
            <person name="Kale V."/>
            <person name="Holt S."/>
            <person name="Cochrane G."/>
            <person name="Meng A."/>
            <person name="Brown T."/>
            <person name="Cohen L."/>
        </authorList>
    </citation>
    <scope>NUCLEOTIDE SEQUENCE</scope>
    <source>
        <strain evidence="12">RCC3387</strain>
    </source>
</reference>
<dbReference type="Pfam" id="PF08367">
    <property type="entry name" value="M16C_assoc"/>
    <property type="match status" value="1"/>
</dbReference>
<comment type="similarity">
    <text evidence="3">Belongs to the peptidase M16 family. PreP subfamily.</text>
</comment>
<dbReference type="GO" id="GO:0046872">
    <property type="term" value="F:metal ion binding"/>
    <property type="evidence" value="ECO:0007669"/>
    <property type="project" value="UniProtKB-KW"/>
</dbReference>
<dbReference type="InterPro" id="IPR011249">
    <property type="entry name" value="Metalloenz_LuxS/M16"/>
</dbReference>
<dbReference type="Gene3D" id="3.30.830.10">
    <property type="entry name" value="Metalloenzyme, LuxS/M16 peptidase-like"/>
    <property type="match status" value="4"/>
</dbReference>
<evidence type="ECO:0000256" key="5">
    <source>
        <dbReference type="ARBA" id="ARBA00022723"/>
    </source>
</evidence>
<evidence type="ECO:0000256" key="4">
    <source>
        <dbReference type="ARBA" id="ARBA00022670"/>
    </source>
</evidence>
<keyword evidence="6" id="KW-0378">Hydrolase</keyword>
<organism evidence="12">
    <name type="scientific">Zooxanthella nutricula</name>
    <dbReference type="NCBI Taxonomy" id="1333877"/>
    <lineage>
        <taxon>Eukaryota</taxon>
        <taxon>Sar</taxon>
        <taxon>Alveolata</taxon>
        <taxon>Dinophyceae</taxon>
        <taxon>Peridiniales</taxon>
        <taxon>Peridiniales incertae sedis</taxon>
        <taxon>Zooxanthella</taxon>
    </lineage>
</organism>
<feature type="compositionally biased region" description="Basic and acidic residues" evidence="10">
    <location>
        <begin position="371"/>
        <end position="390"/>
    </location>
</feature>
<dbReference type="GO" id="GO:0016485">
    <property type="term" value="P:protein processing"/>
    <property type="evidence" value="ECO:0007669"/>
    <property type="project" value="TreeGrafter"/>
</dbReference>
<dbReference type="PANTHER" id="PTHR43016">
    <property type="entry name" value="PRESEQUENCE PROTEASE"/>
    <property type="match status" value="1"/>
</dbReference>
<protein>
    <recommendedName>
        <fullName evidence="11">Peptidase M16C associated domain-containing protein</fullName>
    </recommendedName>
</protein>
<evidence type="ECO:0000256" key="2">
    <source>
        <dbReference type="ARBA" id="ARBA00004173"/>
    </source>
</evidence>
<dbReference type="GO" id="GO:0005739">
    <property type="term" value="C:mitochondrion"/>
    <property type="evidence" value="ECO:0007669"/>
    <property type="project" value="UniProtKB-SubCell"/>
</dbReference>
<name>A0A7S2H754_9DINO</name>
<evidence type="ECO:0000256" key="8">
    <source>
        <dbReference type="ARBA" id="ARBA00023049"/>
    </source>
</evidence>